<dbReference type="KEGG" id="mfeu:H1D33_24495"/>
<proteinExistence type="predicted"/>
<feature type="region of interest" description="Disordered" evidence="1">
    <location>
        <begin position="473"/>
        <end position="494"/>
    </location>
</feature>
<sequence length="494" mass="47871">MAECATGDAVYIGEIGQVVGFFERGIDGILSDIAGAIMGAAVELFANLGDVPTLGDEKINDQIHLQTDWLVVTIAVASLLAAAFRMALLRRGQSLWTALQGLVRMVLTVGAAWTVLNLLATEADRYSDHLYDQGIKAQLKLIANCGTDGLTAFLLIIIGLLLLLAGCIHVILMYVRLGAMVLLTGTLPLAAAASMTESGGGWWRKHIAWMVAWLSFKPVVGLIMYSGAAMIGSVDGDAKHYKLAGAAILLMAAVALPALMRLVVPAMAALGSSDGVGAGVAAGAAAAGAVASGAKRIAGGGHGGGGGAVRSSGGGGSPSGAVTKGGGGSKPDGASKDGGESKADGATKTEGGSTADGASDTASVADGASSSGGSSSGGASTSGGAPATGGEPASGSTPAPESESAPGSTPAPASEPAPAAASGSTPAPVSEPAPAGSPPSSGGGRRAVSTAGRVVSGAVGAAAWTVQKGAGAVAGTHRHAAGIARGALPDPDRD</sequence>
<organism evidence="3 4">
    <name type="scientific">Micromonospora robiginosa</name>
    <dbReference type="NCBI Taxonomy" id="2749844"/>
    <lineage>
        <taxon>Bacteria</taxon>
        <taxon>Bacillati</taxon>
        <taxon>Actinomycetota</taxon>
        <taxon>Actinomycetes</taxon>
        <taxon>Micromonosporales</taxon>
        <taxon>Micromonosporaceae</taxon>
        <taxon>Micromonospora</taxon>
    </lineage>
</organism>
<feature type="transmembrane region" description="Helical" evidence="2">
    <location>
        <begin position="69"/>
        <end position="89"/>
    </location>
</feature>
<feature type="compositionally biased region" description="Low complexity" evidence="1">
    <location>
        <begin position="351"/>
        <end position="428"/>
    </location>
</feature>
<feature type="compositionally biased region" description="Gly residues" evidence="1">
    <location>
        <begin position="301"/>
        <end position="330"/>
    </location>
</feature>
<dbReference type="Proteomes" id="UP000510844">
    <property type="component" value="Chromosome"/>
</dbReference>
<gene>
    <name evidence="3" type="ORF">H1D33_24495</name>
</gene>
<keyword evidence="2" id="KW-0812">Transmembrane</keyword>
<feature type="region of interest" description="Disordered" evidence="1">
    <location>
        <begin position="301"/>
        <end position="450"/>
    </location>
</feature>
<evidence type="ECO:0008006" key="5">
    <source>
        <dbReference type="Google" id="ProtNLM"/>
    </source>
</evidence>
<evidence type="ECO:0000256" key="2">
    <source>
        <dbReference type="SAM" id="Phobius"/>
    </source>
</evidence>
<dbReference type="RefSeq" id="WP_181568953.1">
    <property type="nucleotide sequence ID" value="NZ_CP059322.2"/>
</dbReference>
<keyword evidence="2" id="KW-1133">Transmembrane helix</keyword>
<feature type="transmembrane region" description="Helical" evidence="2">
    <location>
        <begin position="150"/>
        <end position="172"/>
    </location>
</feature>
<accession>A0A7L6B3D0</accession>
<evidence type="ECO:0000256" key="1">
    <source>
        <dbReference type="SAM" id="MobiDB-lite"/>
    </source>
</evidence>
<feature type="compositionally biased region" description="Basic and acidic residues" evidence="1">
    <location>
        <begin position="333"/>
        <end position="347"/>
    </location>
</feature>
<feature type="transmembrane region" description="Helical" evidence="2">
    <location>
        <begin position="207"/>
        <end position="231"/>
    </location>
</feature>
<reference evidence="4" key="1">
    <citation type="submission" date="2020-07" db="EMBL/GenBank/DDBJ databases">
        <title>A new Micromonospora strain with potent antibiotic activity isolated from the microbiome of a mid-Atlantic deep-sea sponge.</title>
        <authorList>
            <person name="Back C.R."/>
            <person name="Stennett H.L."/>
            <person name="Williams S.E."/>
            <person name="Wang L."/>
            <person name="Ojeda Gomez J."/>
            <person name="Abdulle O.M."/>
            <person name="Duffy T."/>
            <person name="Hendry K.R."/>
            <person name="Powell D."/>
            <person name="Stach J.E."/>
            <person name="Essex-Lopresti A.E."/>
            <person name="Willis C.L."/>
            <person name="Curnow P."/>
            <person name="Race P.R."/>
        </authorList>
    </citation>
    <scope>NUCLEOTIDE SEQUENCE [LARGE SCALE GENOMIC DNA]</scope>
    <source>
        <strain evidence="4">28ISP2-46</strain>
    </source>
</reference>
<keyword evidence="4" id="KW-1185">Reference proteome</keyword>
<protein>
    <recommendedName>
        <fullName evidence="5">TrbL/VirB6 plasmid conjugal transfer protein</fullName>
    </recommendedName>
</protein>
<feature type="transmembrane region" description="Helical" evidence="2">
    <location>
        <begin position="177"/>
        <end position="195"/>
    </location>
</feature>
<evidence type="ECO:0000313" key="3">
    <source>
        <dbReference type="EMBL" id="QLQ36437.1"/>
    </source>
</evidence>
<reference evidence="3 4" key="2">
    <citation type="journal article" date="2021" name="Mar. Drugs">
        <title>A New Micromonospora Strain with Antibiotic Activity Isolated from the Microbiome of a Mid-Atlantic Deep-Sea Sponge.</title>
        <authorList>
            <person name="Back C.R."/>
            <person name="Stennett H.L."/>
            <person name="Williams S.E."/>
            <person name="Wang L."/>
            <person name="Ojeda Gomez J."/>
            <person name="Abdulle O.M."/>
            <person name="Duffy T."/>
            <person name="Neal C."/>
            <person name="Mantell J."/>
            <person name="Jepson M.A."/>
            <person name="Hendry K.R."/>
            <person name="Powell D."/>
            <person name="Stach J.E.M."/>
            <person name="Essex-Lopresti A.E."/>
            <person name="Willis C.L."/>
            <person name="Curnow P."/>
            <person name="Race P.R."/>
        </authorList>
    </citation>
    <scope>NUCLEOTIDE SEQUENCE [LARGE SCALE GENOMIC DNA]</scope>
    <source>
        <strain evidence="3 4">28ISP2-46</strain>
    </source>
</reference>
<feature type="compositionally biased region" description="Low complexity" evidence="1">
    <location>
        <begin position="438"/>
        <end position="450"/>
    </location>
</feature>
<name>A0A7L6B3D0_9ACTN</name>
<dbReference type="AlphaFoldDB" id="A0A7L6B3D0"/>
<dbReference type="EMBL" id="CP059322">
    <property type="protein sequence ID" value="QLQ36437.1"/>
    <property type="molecule type" value="Genomic_DNA"/>
</dbReference>
<keyword evidence="2" id="KW-0472">Membrane</keyword>
<evidence type="ECO:0000313" key="4">
    <source>
        <dbReference type="Proteomes" id="UP000510844"/>
    </source>
</evidence>
<feature type="transmembrane region" description="Helical" evidence="2">
    <location>
        <begin position="243"/>
        <end position="264"/>
    </location>
</feature>
<feature type="transmembrane region" description="Helical" evidence="2">
    <location>
        <begin position="101"/>
        <end position="120"/>
    </location>
</feature>